<proteinExistence type="predicted"/>
<feature type="transmembrane region" description="Helical" evidence="1">
    <location>
        <begin position="12"/>
        <end position="32"/>
    </location>
</feature>
<dbReference type="EMBL" id="BK016109">
    <property type="protein sequence ID" value="DAF95758.1"/>
    <property type="molecule type" value="Genomic_DNA"/>
</dbReference>
<name>A0A8S5UN02_9CAUD</name>
<evidence type="ECO:0000313" key="2">
    <source>
        <dbReference type="EMBL" id="DAF95758.1"/>
    </source>
</evidence>
<keyword evidence="1" id="KW-1133">Transmembrane helix</keyword>
<keyword evidence="1" id="KW-0472">Membrane</keyword>
<keyword evidence="1" id="KW-0812">Transmembrane</keyword>
<organism evidence="2">
    <name type="scientific">Myoviridae sp. ctCo31</name>
    <dbReference type="NCBI Taxonomy" id="2825053"/>
    <lineage>
        <taxon>Viruses</taxon>
        <taxon>Duplodnaviria</taxon>
        <taxon>Heunggongvirae</taxon>
        <taxon>Uroviricota</taxon>
        <taxon>Caudoviricetes</taxon>
    </lineage>
</organism>
<accession>A0A8S5UN02</accession>
<reference evidence="2" key="1">
    <citation type="journal article" date="2021" name="Proc. Natl. Acad. Sci. U.S.A.">
        <title>A Catalog of Tens of Thousands of Viruses from Human Metagenomes Reveals Hidden Associations with Chronic Diseases.</title>
        <authorList>
            <person name="Tisza M.J."/>
            <person name="Buck C.B."/>
        </authorList>
    </citation>
    <scope>NUCLEOTIDE SEQUENCE</scope>
    <source>
        <strain evidence="2">CtCo31</strain>
    </source>
</reference>
<sequence>MILLDYRIIYWLYRLVIFMYFNFIVLYLMYFISKYLTSNTRMHFLI</sequence>
<protein>
    <submittedName>
        <fullName evidence="2">Uncharacterized protein</fullName>
    </submittedName>
</protein>
<evidence type="ECO:0000256" key="1">
    <source>
        <dbReference type="SAM" id="Phobius"/>
    </source>
</evidence>